<dbReference type="OrthoDB" id="9765468at2"/>
<keyword evidence="24" id="KW-0670">Pyruvate</keyword>
<dbReference type="InterPro" id="IPR015813">
    <property type="entry name" value="Pyrv/PenolPyrv_kinase-like_dom"/>
</dbReference>
<dbReference type="GO" id="GO:0005737">
    <property type="term" value="C:cytoplasm"/>
    <property type="evidence" value="ECO:0007669"/>
    <property type="project" value="UniProtKB-SubCell"/>
</dbReference>
<evidence type="ECO:0000256" key="9">
    <source>
        <dbReference type="ARBA" id="ARBA00022490"/>
    </source>
</evidence>
<dbReference type="InterPro" id="IPR008731">
    <property type="entry name" value="PTS_EIN"/>
</dbReference>
<feature type="binding site" evidence="19">
    <location>
        <position position="330"/>
    </location>
    <ligand>
        <name>phosphoenolpyruvate</name>
        <dbReference type="ChEBI" id="CHEBI:58702"/>
    </ligand>
</feature>
<feature type="domain" description="PEP-utilising enzyme mobile" evidence="21">
    <location>
        <begin position="151"/>
        <end position="223"/>
    </location>
</feature>
<name>A0A0R2I046_9LACO</name>
<dbReference type="PANTHER" id="PTHR46244:SF3">
    <property type="entry name" value="PHOSPHOENOLPYRUVATE-PROTEIN PHOSPHOTRANSFERASE"/>
    <property type="match status" value="1"/>
</dbReference>
<dbReference type="NCBIfam" id="TIGR01417">
    <property type="entry name" value="PTS_I_fam"/>
    <property type="match status" value="1"/>
</dbReference>
<dbReference type="Pfam" id="PF02896">
    <property type="entry name" value="PEP-utilizers_C"/>
    <property type="match status" value="1"/>
</dbReference>
<dbReference type="InterPro" id="IPR050499">
    <property type="entry name" value="PEP-utilizing_PTS_enzyme"/>
</dbReference>
<evidence type="ECO:0000256" key="13">
    <source>
        <dbReference type="ARBA" id="ARBA00022723"/>
    </source>
</evidence>
<feature type="binding site" evidence="20">
    <location>
        <position position="429"/>
    </location>
    <ligand>
        <name>Mg(2+)</name>
        <dbReference type="ChEBI" id="CHEBI:18420"/>
    </ligand>
</feature>
<feature type="domain" description="Phosphotransferase system enzyme I N-terminal" evidence="23">
    <location>
        <begin position="6"/>
        <end position="111"/>
    </location>
</feature>
<comment type="catalytic activity">
    <reaction evidence="1 17">
        <text>L-histidyl-[protein] + phosphoenolpyruvate = N(pros)-phospho-L-histidyl-[protein] + pyruvate</text>
        <dbReference type="Rhea" id="RHEA:23880"/>
        <dbReference type="Rhea" id="RHEA-COMP:9745"/>
        <dbReference type="Rhea" id="RHEA-COMP:9746"/>
        <dbReference type="ChEBI" id="CHEBI:15361"/>
        <dbReference type="ChEBI" id="CHEBI:29979"/>
        <dbReference type="ChEBI" id="CHEBI:58702"/>
        <dbReference type="ChEBI" id="CHEBI:64837"/>
        <dbReference type="EC" id="2.7.3.9"/>
    </reaction>
</comment>
<dbReference type="InterPro" id="IPR036618">
    <property type="entry name" value="PtsI_HPr-bd_sf"/>
</dbReference>
<dbReference type="RefSeq" id="WP_057741237.1">
    <property type="nucleotide sequence ID" value="NZ_JQBW01000010.1"/>
</dbReference>
<evidence type="ECO:0000259" key="21">
    <source>
        <dbReference type="Pfam" id="PF00391"/>
    </source>
</evidence>
<feature type="binding site" evidence="19">
    <location>
        <position position="463"/>
    </location>
    <ligand>
        <name>phosphoenolpyruvate</name>
        <dbReference type="ChEBI" id="CHEBI:58702"/>
    </ligand>
</feature>
<dbReference type="InterPro" id="IPR000121">
    <property type="entry name" value="PEP_util_C"/>
</dbReference>
<dbReference type="GO" id="GO:0046872">
    <property type="term" value="F:metal ion binding"/>
    <property type="evidence" value="ECO:0007669"/>
    <property type="project" value="UniProtKB-KW"/>
</dbReference>
<comment type="subcellular location">
    <subcellularLocation>
        <location evidence="4 17">Cytoplasm</location>
    </subcellularLocation>
</comment>
<evidence type="ECO:0000256" key="7">
    <source>
        <dbReference type="ARBA" id="ARBA00016544"/>
    </source>
</evidence>
<keyword evidence="12 17" id="KW-0598">Phosphotransferase system</keyword>
<protein>
    <recommendedName>
        <fullName evidence="7 17">Phosphoenolpyruvate-protein phosphotransferase</fullName>
        <ecNumber evidence="6 17">2.7.3.9</ecNumber>
    </recommendedName>
    <alternativeName>
        <fullName evidence="16 17">Phosphotransferase system, enzyme I</fullName>
    </alternativeName>
</protein>
<keyword evidence="8 17" id="KW-0813">Transport</keyword>
<gene>
    <name evidence="24" type="ORF">IV45_GL000552</name>
</gene>
<evidence type="ECO:0000256" key="12">
    <source>
        <dbReference type="ARBA" id="ARBA00022683"/>
    </source>
</evidence>
<dbReference type="STRING" id="396268.IV45_GL000552"/>
<evidence type="ECO:0000259" key="22">
    <source>
        <dbReference type="Pfam" id="PF02896"/>
    </source>
</evidence>
<evidence type="ECO:0000259" key="23">
    <source>
        <dbReference type="Pfam" id="PF05524"/>
    </source>
</evidence>
<evidence type="ECO:0000313" key="24">
    <source>
        <dbReference type="EMBL" id="KRN58110.1"/>
    </source>
</evidence>
<keyword evidence="15 17" id="KW-0460">Magnesium</keyword>
<evidence type="ECO:0000256" key="2">
    <source>
        <dbReference type="ARBA" id="ARBA00001946"/>
    </source>
</evidence>
<evidence type="ECO:0000256" key="6">
    <source>
        <dbReference type="ARBA" id="ARBA00012232"/>
    </source>
</evidence>
<comment type="function">
    <text evidence="3 17">General (non sugar-specific) component of the phosphoenolpyruvate-dependent sugar phosphotransferase system (sugar PTS). This major carbohydrate active-transport system catalyzes the phosphorylation of incoming sugar substrates concomitantly with their translocation across the cell membrane. Enzyme I transfers the phosphoryl group from phosphoenolpyruvate (PEP) to the phosphoryl carrier protein (HPr).</text>
</comment>
<keyword evidence="25" id="KW-1185">Reference proteome</keyword>
<accession>A0A0R2I046</accession>
<comment type="cofactor">
    <cofactor evidence="2 17 20">
        <name>Mg(2+)</name>
        <dbReference type="ChEBI" id="CHEBI:18420"/>
    </cofactor>
</comment>
<dbReference type="SUPFAM" id="SSF52009">
    <property type="entry name" value="Phosphohistidine domain"/>
    <property type="match status" value="1"/>
</dbReference>
<dbReference type="InterPro" id="IPR006318">
    <property type="entry name" value="PTS_EI-like"/>
</dbReference>
<dbReference type="InterPro" id="IPR024692">
    <property type="entry name" value="PTS_EI"/>
</dbReference>
<dbReference type="Proteomes" id="UP000050934">
    <property type="component" value="Unassembled WGS sequence"/>
</dbReference>
<keyword evidence="14 17" id="KW-0418">Kinase</keyword>
<dbReference type="GO" id="GO:0016301">
    <property type="term" value="F:kinase activity"/>
    <property type="evidence" value="ECO:0007669"/>
    <property type="project" value="UniProtKB-KW"/>
</dbReference>
<dbReference type="PANTHER" id="PTHR46244">
    <property type="entry name" value="PHOSPHOENOLPYRUVATE-PROTEIN PHOSPHOTRANSFERASE"/>
    <property type="match status" value="1"/>
</dbReference>
<dbReference type="PIRSF" id="PIRSF000732">
    <property type="entry name" value="PTS_enzyme_I"/>
    <property type="match status" value="1"/>
</dbReference>
<evidence type="ECO:0000256" key="5">
    <source>
        <dbReference type="ARBA" id="ARBA00007837"/>
    </source>
</evidence>
<comment type="caution">
    <text evidence="24">The sequence shown here is derived from an EMBL/GenBank/DDBJ whole genome shotgun (WGS) entry which is preliminary data.</text>
</comment>
<evidence type="ECO:0000256" key="11">
    <source>
        <dbReference type="ARBA" id="ARBA00022679"/>
    </source>
</evidence>
<dbReference type="Gene3D" id="3.20.20.60">
    <property type="entry name" value="Phosphoenolpyruvate-binding domains"/>
    <property type="match status" value="1"/>
</dbReference>
<evidence type="ECO:0000256" key="1">
    <source>
        <dbReference type="ARBA" id="ARBA00000683"/>
    </source>
</evidence>
<dbReference type="PATRIC" id="fig|396268.3.peg.559"/>
<comment type="similarity">
    <text evidence="5 17">Belongs to the PEP-utilizing enzyme family.</text>
</comment>
<feature type="active site" description="Tele-phosphohistidine intermediate" evidence="18">
    <location>
        <position position="187"/>
    </location>
</feature>
<dbReference type="SUPFAM" id="SSF47831">
    <property type="entry name" value="Enzyme I of the PEP:sugar phosphotransferase system HPr-binding (sub)domain"/>
    <property type="match status" value="1"/>
</dbReference>
<dbReference type="PROSITE" id="PS00742">
    <property type="entry name" value="PEP_ENZYMES_2"/>
    <property type="match status" value="1"/>
</dbReference>
<feature type="active site" description="Proton donor" evidence="18">
    <location>
        <position position="500"/>
    </location>
</feature>
<evidence type="ECO:0000313" key="25">
    <source>
        <dbReference type="Proteomes" id="UP000050934"/>
    </source>
</evidence>
<keyword evidence="10 17" id="KW-0762">Sugar transport</keyword>
<dbReference type="InterPro" id="IPR036637">
    <property type="entry name" value="Phosphohistidine_dom_sf"/>
</dbReference>
<dbReference type="Gene3D" id="1.10.274.10">
    <property type="entry name" value="PtsI, HPr-binding domain"/>
    <property type="match status" value="1"/>
</dbReference>
<evidence type="ECO:0000256" key="17">
    <source>
        <dbReference type="PIRNR" id="PIRNR000732"/>
    </source>
</evidence>
<dbReference type="EC" id="2.7.3.9" evidence="6 17"/>
<evidence type="ECO:0000256" key="20">
    <source>
        <dbReference type="PIRSR" id="PIRSR000732-3"/>
    </source>
</evidence>
<reference evidence="24 25" key="1">
    <citation type="journal article" date="2015" name="Genome Announc.">
        <title>Expanding the biotechnology potential of lactobacilli through comparative genomics of 213 strains and associated genera.</title>
        <authorList>
            <person name="Sun Z."/>
            <person name="Harris H.M."/>
            <person name="McCann A."/>
            <person name="Guo C."/>
            <person name="Argimon S."/>
            <person name="Zhang W."/>
            <person name="Yang X."/>
            <person name="Jeffery I.B."/>
            <person name="Cooney J.C."/>
            <person name="Kagawa T.F."/>
            <person name="Liu W."/>
            <person name="Song Y."/>
            <person name="Salvetti E."/>
            <person name="Wrobel A."/>
            <person name="Rasinkangas P."/>
            <person name="Parkhill J."/>
            <person name="Rea M.C."/>
            <person name="O'Sullivan O."/>
            <person name="Ritari J."/>
            <person name="Douillard F.P."/>
            <person name="Paul Ross R."/>
            <person name="Yang R."/>
            <person name="Briner A.E."/>
            <person name="Felis G.E."/>
            <person name="de Vos W.M."/>
            <person name="Barrangou R."/>
            <person name="Klaenhammer T.R."/>
            <person name="Caufield P.W."/>
            <person name="Cui Y."/>
            <person name="Zhang H."/>
            <person name="O'Toole P.W."/>
        </authorList>
    </citation>
    <scope>NUCLEOTIDE SEQUENCE [LARGE SCALE GENOMIC DNA]</scope>
    <source>
        <strain evidence="24 25">DSM 17896</strain>
    </source>
</reference>
<organism evidence="24 25">
    <name type="scientific">Limosilactobacillus secaliphilus</name>
    <dbReference type="NCBI Taxonomy" id="396268"/>
    <lineage>
        <taxon>Bacteria</taxon>
        <taxon>Bacillati</taxon>
        <taxon>Bacillota</taxon>
        <taxon>Bacilli</taxon>
        <taxon>Lactobacillales</taxon>
        <taxon>Lactobacillaceae</taxon>
        <taxon>Limosilactobacillus</taxon>
    </lineage>
</organism>
<evidence type="ECO:0000256" key="19">
    <source>
        <dbReference type="PIRSR" id="PIRSR000732-2"/>
    </source>
</evidence>
<evidence type="ECO:0000256" key="10">
    <source>
        <dbReference type="ARBA" id="ARBA00022597"/>
    </source>
</evidence>
<evidence type="ECO:0000256" key="16">
    <source>
        <dbReference type="ARBA" id="ARBA00033235"/>
    </source>
</evidence>
<dbReference type="InterPro" id="IPR023151">
    <property type="entry name" value="PEP_util_CS"/>
</dbReference>
<keyword evidence="13 17" id="KW-0479">Metal-binding</keyword>
<dbReference type="PRINTS" id="PR01736">
    <property type="entry name" value="PHPHTRNFRASE"/>
</dbReference>
<dbReference type="SUPFAM" id="SSF51621">
    <property type="entry name" value="Phosphoenolpyruvate/pyruvate domain"/>
    <property type="match status" value="1"/>
</dbReference>
<feature type="binding site" evidence="19">
    <location>
        <begin position="452"/>
        <end position="453"/>
    </location>
    <ligand>
        <name>phosphoenolpyruvate</name>
        <dbReference type="ChEBI" id="CHEBI:58702"/>
    </ligand>
</feature>
<dbReference type="Pfam" id="PF00391">
    <property type="entry name" value="PEP-utilizers"/>
    <property type="match status" value="1"/>
</dbReference>
<dbReference type="Pfam" id="PF05524">
    <property type="entry name" value="PEP-utilisers_N"/>
    <property type="match status" value="1"/>
</dbReference>
<evidence type="ECO:0000256" key="4">
    <source>
        <dbReference type="ARBA" id="ARBA00004496"/>
    </source>
</evidence>
<evidence type="ECO:0000256" key="8">
    <source>
        <dbReference type="ARBA" id="ARBA00022448"/>
    </source>
</evidence>
<dbReference type="Gene3D" id="3.50.30.10">
    <property type="entry name" value="Phosphohistidine domain"/>
    <property type="match status" value="1"/>
</dbReference>
<dbReference type="AlphaFoldDB" id="A0A0R2I046"/>
<feature type="binding site" evidence="20">
    <location>
        <position position="453"/>
    </location>
    <ligand>
        <name>Mg(2+)</name>
        <dbReference type="ChEBI" id="CHEBI:18420"/>
    </ligand>
</feature>
<dbReference type="InterPro" id="IPR040442">
    <property type="entry name" value="Pyrv_kinase-like_dom_sf"/>
</dbReference>
<feature type="binding site" evidence="19">
    <location>
        <position position="294"/>
    </location>
    <ligand>
        <name>phosphoenolpyruvate</name>
        <dbReference type="ChEBI" id="CHEBI:58702"/>
    </ligand>
</feature>
<sequence>MSQVLHGIAAGGGITIAPVFVLGSVSLSALHQKTNNMDHEVKRLHDSFSLSKQELVQLDQQAAQKMGHRLQTISTQLAILKDNVFSQLANQLINEDHDNAEWAVQEAGKQLLHLSTVAISSPFWANTVRDLTQRLLSHLLHQPLPDITQIDHRAIIVANSISPTQVVEMNRNLVAGLVTETGGATSHFSLLSEELALPVVVGIPQLLQHVHDDMVMIVDGIHGTVVLSPSPKEIDHYQEIAQKYEESQKAVGSLRNHQTISKDGNHYTIGANLSLLNELPAIQKSGAEGIGIFRTEFLFMDRTELPTEEEQYRAYRKVVSAMHGQRVVIRTLDIGNDKLLTSLKLPDEVNPALGMRGIRISLAHPELLRPQLRAILRASTAGRVAIMFPMISEVEEFNRARALVDEEAQKLEAEGIKIADNIEVGMMVETPAAVMMADQLAKYADFFSIGSNDLIQYLFAADRNNEKVAYLYQALHPAMLRTIRRVIDCGHAEGKWVSMCGEMAALPAAQPLLMAMGLDAFSVPGKRVLPLRQLVHGLSARKLQPLVHQALDAANANAVHKLVQAQLPQLYEN</sequence>
<feature type="domain" description="PEP-utilising enzyme C-terminal" evidence="22">
    <location>
        <begin position="251"/>
        <end position="536"/>
    </location>
</feature>
<evidence type="ECO:0000256" key="18">
    <source>
        <dbReference type="PIRSR" id="PIRSR000732-1"/>
    </source>
</evidence>
<evidence type="ECO:0000256" key="15">
    <source>
        <dbReference type="ARBA" id="ARBA00022842"/>
    </source>
</evidence>
<keyword evidence="9 17" id="KW-0963">Cytoplasm</keyword>
<evidence type="ECO:0000256" key="14">
    <source>
        <dbReference type="ARBA" id="ARBA00022777"/>
    </source>
</evidence>
<dbReference type="GO" id="GO:0009401">
    <property type="term" value="P:phosphoenolpyruvate-dependent sugar phosphotransferase system"/>
    <property type="evidence" value="ECO:0007669"/>
    <property type="project" value="UniProtKB-KW"/>
</dbReference>
<proteinExistence type="inferred from homology"/>
<evidence type="ECO:0000256" key="3">
    <source>
        <dbReference type="ARBA" id="ARBA00002728"/>
    </source>
</evidence>
<dbReference type="EMBL" id="JQBW01000010">
    <property type="protein sequence ID" value="KRN58110.1"/>
    <property type="molecule type" value="Genomic_DNA"/>
</dbReference>
<keyword evidence="11 17" id="KW-0808">Transferase</keyword>
<dbReference type="InterPro" id="IPR008279">
    <property type="entry name" value="PEP-util_enz_mobile_dom"/>
</dbReference>
<dbReference type="GO" id="GO:0008965">
    <property type="term" value="F:phosphoenolpyruvate-protein phosphotransferase activity"/>
    <property type="evidence" value="ECO:0007669"/>
    <property type="project" value="UniProtKB-EC"/>
</dbReference>